<evidence type="ECO:0000256" key="1">
    <source>
        <dbReference type="ARBA" id="ARBA00009986"/>
    </source>
</evidence>
<feature type="active site" evidence="5">
    <location>
        <position position="251"/>
    </location>
</feature>
<dbReference type="PROSITE" id="PS00687">
    <property type="entry name" value="ALDEHYDE_DEHYDR_GLU"/>
    <property type="match status" value="1"/>
</dbReference>
<dbReference type="STRING" id="633440.SAMN05421869_13331"/>
<dbReference type="Gene3D" id="3.40.605.10">
    <property type="entry name" value="Aldehyde Dehydrogenase, Chain A, domain 1"/>
    <property type="match status" value="1"/>
</dbReference>
<dbReference type="AlphaFoldDB" id="A0A1G9P433"/>
<dbReference type="InterPro" id="IPR016161">
    <property type="entry name" value="Ald_DH/histidinol_DH"/>
</dbReference>
<dbReference type="InterPro" id="IPR016162">
    <property type="entry name" value="Ald_DH_N"/>
</dbReference>
<comment type="catalytic activity">
    <reaction evidence="4">
        <text>an aldehyde + NAD(+) + H2O = a carboxylate + NADH + 2 H(+)</text>
        <dbReference type="Rhea" id="RHEA:16185"/>
        <dbReference type="ChEBI" id="CHEBI:15377"/>
        <dbReference type="ChEBI" id="CHEBI:15378"/>
        <dbReference type="ChEBI" id="CHEBI:17478"/>
        <dbReference type="ChEBI" id="CHEBI:29067"/>
        <dbReference type="ChEBI" id="CHEBI:57540"/>
        <dbReference type="ChEBI" id="CHEBI:57945"/>
        <dbReference type="EC" id="1.2.1.3"/>
    </reaction>
</comment>
<dbReference type="RefSeq" id="WP_090945824.1">
    <property type="nucleotide sequence ID" value="NZ_FNDJ01000033.1"/>
</dbReference>
<dbReference type="InterPro" id="IPR016160">
    <property type="entry name" value="Ald_DH_CS_CYS"/>
</dbReference>
<feature type="domain" description="Aldehyde dehydrogenase" evidence="7">
    <location>
        <begin position="28"/>
        <end position="474"/>
    </location>
</feature>
<evidence type="ECO:0000256" key="6">
    <source>
        <dbReference type="RuleBase" id="RU003345"/>
    </source>
</evidence>
<dbReference type="PANTHER" id="PTHR42804">
    <property type="entry name" value="ALDEHYDE DEHYDROGENASE"/>
    <property type="match status" value="1"/>
</dbReference>
<evidence type="ECO:0000256" key="3">
    <source>
        <dbReference type="ARBA" id="ARBA00024226"/>
    </source>
</evidence>
<dbReference type="FunFam" id="3.40.605.10:FF:000007">
    <property type="entry name" value="NAD/NADP-dependent betaine aldehyde dehydrogenase"/>
    <property type="match status" value="1"/>
</dbReference>
<evidence type="ECO:0000256" key="2">
    <source>
        <dbReference type="ARBA" id="ARBA00023002"/>
    </source>
</evidence>
<protein>
    <recommendedName>
        <fullName evidence="3">aldehyde dehydrogenase (NAD(+))</fullName>
        <ecNumber evidence="3">1.2.1.3</ecNumber>
    </recommendedName>
</protein>
<keyword evidence="9" id="KW-1185">Reference proteome</keyword>
<evidence type="ECO:0000259" key="7">
    <source>
        <dbReference type="Pfam" id="PF00171"/>
    </source>
</evidence>
<sequence length="480" mass="49823">MAAPRGIVDDSLWLDNARVVPSGTSYEPVDDSATGEEIARLRSATTEDVDRAFDSAARAQRQWANVSPADRVAVVGKAADVLAGMADDLAATMQAEVGTVASQVHGAQVGLGLAAIRLTAASALDAITERERIGGSDVVREPAGVVGAITPWNYPLFQVALKVAPAIAAGCAVVLKPANVAPLTTFLVAEAFAEAGLPAGVLNVVCGSGGSVGSAVAGHARADFVSFTGSVETGRKVAMSAAQWGTRTSLELGGKSAAIVLDEDKVRAAVRHTIASCFANAGQTCAALSRLIVPRHLLDVAEDVAREAMAQVVVGDPADPASTVGPLANQDQRDRVAEHLRVAGETAGVRTVASQDVSHLTRGWYVPPTVLVADDPGAPIVQEEVFGPVLVIQPADDEAHAIELAEATRFGLIARVWTDDAERFESVARLLRVGGVIQSDAPTVWDAPFGGVKDSGYGRERGAYGVEEYLVPKSLQPLVR</sequence>
<dbReference type="EMBL" id="FNDJ01000033">
    <property type="protein sequence ID" value="SDL93652.1"/>
    <property type="molecule type" value="Genomic_DNA"/>
</dbReference>
<dbReference type="InterPro" id="IPR029510">
    <property type="entry name" value="Ald_DH_CS_GLU"/>
</dbReference>
<dbReference type="GO" id="GO:0004029">
    <property type="term" value="F:aldehyde dehydrogenase (NAD+) activity"/>
    <property type="evidence" value="ECO:0007669"/>
    <property type="project" value="UniProtKB-EC"/>
</dbReference>
<gene>
    <name evidence="8" type="ORF">SAMN05421869_13331</name>
</gene>
<name>A0A1G9P433_9ACTN</name>
<evidence type="ECO:0000313" key="9">
    <source>
        <dbReference type="Proteomes" id="UP000199202"/>
    </source>
</evidence>
<accession>A0A1G9P433</accession>
<dbReference type="PANTHER" id="PTHR42804:SF1">
    <property type="entry name" value="ALDEHYDE DEHYDROGENASE-RELATED"/>
    <property type="match status" value="1"/>
</dbReference>
<dbReference type="EC" id="1.2.1.3" evidence="3"/>
<dbReference type="InterPro" id="IPR016163">
    <property type="entry name" value="Ald_DH_C"/>
</dbReference>
<dbReference type="OrthoDB" id="3498657at2"/>
<dbReference type="InterPro" id="IPR015590">
    <property type="entry name" value="Aldehyde_DH_dom"/>
</dbReference>
<evidence type="ECO:0000256" key="5">
    <source>
        <dbReference type="PROSITE-ProRule" id="PRU10007"/>
    </source>
</evidence>
<comment type="similarity">
    <text evidence="1 6">Belongs to the aldehyde dehydrogenase family.</text>
</comment>
<evidence type="ECO:0000256" key="4">
    <source>
        <dbReference type="ARBA" id="ARBA00049194"/>
    </source>
</evidence>
<proteinExistence type="inferred from homology"/>
<organism evidence="8 9">
    <name type="scientific">Nonomuraea jiangxiensis</name>
    <dbReference type="NCBI Taxonomy" id="633440"/>
    <lineage>
        <taxon>Bacteria</taxon>
        <taxon>Bacillati</taxon>
        <taxon>Actinomycetota</taxon>
        <taxon>Actinomycetes</taxon>
        <taxon>Streptosporangiales</taxon>
        <taxon>Streptosporangiaceae</taxon>
        <taxon>Nonomuraea</taxon>
    </lineage>
</organism>
<dbReference type="Proteomes" id="UP000199202">
    <property type="component" value="Unassembled WGS sequence"/>
</dbReference>
<dbReference type="Pfam" id="PF00171">
    <property type="entry name" value="Aldedh"/>
    <property type="match status" value="1"/>
</dbReference>
<dbReference type="PROSITE" id="PS00070">
    <property type="entry name" value="ALDEHYDE_DEHYDR_CYS"/>
    <property type="match status" value="1"/>
</dbReference>
<reference evidence="8 9" key="1">
    <citation type="submission" date="2016-10" db="EMBL/GenBank/DDBJ databases">
        <authorList>
            <person name="de Groot N.N."/>
        </authorList>
    </citation>
    <scope>NUCLEOTIDE SEQUENCE [LARGE SCALE GENOMIC DNA]</scope>
    <source>
        <strain evidence="8 9">CGMCC 4.6533</strain>
    </source>
</reference>
<dbReference type="SUPFAM" id="SSF53720">
    <property type="entry name" value="ALDH-like"/>
    <property type="match status" value="1"/>
</dbReference>
<evidence type="ECO:0000313" key="8">
    <source>
        <dbReference type="EMBL" id="SDL93652.1"/>
    </source>
</evidence>
<dbReference type="Gene3D" id="3.40.309.10">
    <property type="entry name" value="Aldehyde Dehydrogenase, Chain A, domain 2"/>
    <property type="match status" value="1"/>
</dbReference>
<keyword evidence="2 6" id="KW-0560">Oxidoreductase</keyword>